<feature type="compositionally biased region" description="Basic and acidic residues" evidence="4">
    <location>
        <begin position="1897"/>
        <end position="1910"/>
    </location>
</feature>
<accession>A0A9N9RQF6</accession>
<feature type="region of interest" description="Disordered" evidence="4">
    <location>
        <begin position="750"/>
        <end position="787"/>
    </location>
</feature>
<feature type="region of interest" description="Disordered" evidence="4">
    <location>
        <begin position="2073"/>
        <end position="2112"/>
    </location>
</feature>
<dbReference type="EMBL" id="OU895877">
    <property type="protein sequence ID" value="CAG9801067.1"/>
    <property type="molecule type" value="Genomic_DNA"/>
</dbReference>
<dbReference type="InterPro" id="IPR000225">
    <property type="entry name" value="Armadillo"/>
</dbReference>
<feature type="region of interest" description="Disordered" evidence="4">
    <location>
        <begin position="2166"/>
        <end position="2233"/>
    </location>
</feature>
<feature type="compositionally biased region" description="Polar residues" evidence="4">
    <location>
        <begin position="1803"/>
        <end position="1815"/>
    </location>
</feature>
<evidence type="ECO:0000256" key="1">
    <source>
        <dbReference type="ARBA" id="ARBA00009051"/>
    </source>
</evidence>
<name>A0A9N9RQF6_9DIPT</name>
<feature type="compositionally biased region" description="Low complexity" evidence="4">
    <location>
        <begin position="589"/>
        <end position="604"/>
    </location>
</feature>
<feature type="region of interest" description="Disordered" evidence="4">
    <location>
        <begin position="1009"/>
        <end position="1031"/>
    </location>
</feature>
<dbReference type="GO" id="GO:0007399">
    <property type="term" value="P:nervous system development"/>
    <property type="evidence" value="ECO:0007669"/>
    <property type="project" value="TreeGrafter"/>
</dbReference>
<gene>
    <name evidence="5" type="ORF">CHIRRI_LOCUS4002</name>
</gene>
<proteinExistence type="inferred from homology"/>
<dbReference type="Gene3D" id="1.25.10.10">
    <property type="entry name" value="Leucine-rich Repeat Variant"/>
    <property type="match status" value="1"/>
</dbReference>
<keyword evidence="6" id="KW-1185">Reference proteome</keyword>
<feature type="compositionally biased region" description="Low complexity" evidence="4">
    <location>
        <begin position="1222"/>
        <end position="1236"/>
    </location>
</feature>
<feature type="region of interest" description="Disordered" evidence="4">
    <location>
        <begin position="1155"/>
        <end position="1178"/>
    </location>
</feature>
<dbReference type="GO" id="GO:0005881">
    <property type="term" value="C:cytoplasmic microtubule"/>
    <property type="evidence" value="ECO:0007669"/>
    <property type="project" value="TreeGrafter"/>
</dbReference>
<dbReference type="GO" id="GO:0007389">
    <property type="term" value="P:pattern specification process"/>
    <property type="evidence" value="ECO:0007669"/>
    <property type="project" value="TreeGrafter"/>
</dbReference>
<dbReference type="GO" id="GO:0007026">
    <property type="term" value="P:negative regulation of microtubule depolymerization"/>
    <property type="evidence" value="ECO:0007669"/>
    <property type="project" value="TreeGrafter"/>
</dbReference>
<dbReference type="GO" id="GO:0001708">
    <property type="term" value="P:cell fate specification"/>
    <property type="evidence" value="ECO:0007669"/>
    <property type="project" value="TreeGrafter"/>
</dbReference>
<dbReference type="SMART" id="SM00185">
    <property type="entry name" value="ARM"/>
    <property type="match status" value="6"/>
</dbReference>
<dbReference type="Pfam" id="PF18797">
    <property type="entry name" value="APC_rep"/>
    <property type="match status" value="1"/>
</dbReference>
<evidence type="ECO:0000256" key="3">
    <source>
        <dbReference type="PROSITE-ProRule" id="PRU00259"/>
    </source>
</evidence>
<keyword evidence="2" id="KW-0879">Wnt signaling pathway</keyword>
<dbReference type="GO" id="GO:0016342">
    <property type="term" value="C:catenin complex"/>
    <property type="evidence" value="ECO:0007669"/>
    <property type="project" value="TreeGrafter"/>
</dbReference>
<dbReference type="InterPro" id="IPR016024">
    <property type="entry name" value="ARM-type_fold"/>
</dbReference>
<dbReference type="OrthoDB" id="5918429at2759"/>
<dbReference type="InterPro" id="IPR041257">
    <property type="entry name" value="APC_rep"/>
</dbReference>
<feature type="region of interest" description="Disordered" evidence="4">
    <location>
        <begin position="1"/>
        <end position="27"/>
    </location>
</feature>
<dbReference type="GO" id="GO:0016477">
    <property type="term" value="P:cell migration"/>
    <property type="evidence" value="ECO:0007669"/>
    <property type="project" value="TreeGrafter"/>
</dbReference>
<dbReference type="InterPro" id="IPR026818">
    <property type="entry name" value="Apc_fam"/>
</dbReference>
<feature type="compositionally biased region" description="Acidic residues" evidence="4">
    <location>
        <begin position="17"/>
        <end position="27"/>
    </location>
</feature>
<feature type="compositionally biased region" description="Polar residues" evidence="4">
    <location>
        <begin position="1009"/>
        <end position="1027"/>
    </location>
</feature>
<feature type="region of interest" description="Disordered" evidence="4">
    <location>
        <begin position="1095"/>
        <end position="1120"/>
    </location>
</feature>
<feature type="region of interest" description="Disordered" evidence="4">
    <location>
        <begin position="63"/>
        <end position="83"/>
    </location>
</feature>
<evidence type="ECO:0000313" key="5">
    <source>
        <dbReference type="EMBL" id="CAG9801067.1"/>
    </source>
</evidence>
<feature type="region of interest" description="Disordered" evidence="4">
    <location>
        <begin position="855"/>
        <end position="890"/>
    </location>
</feature>
<reference evidence="5" key="1">
    <citation type="submission" date="2022-01" db="EMBL/GenBank/DDBJ databases">
        <authorList>
            <person name="King R."/>
        </authorList>
    </citation>
    <scope>NUCLEOTIDE SEQUENCE</scope>
</reference>
<dbReference type="Pfam" id="PF00514">
    <property type="entry name" value="Arm"/>
    <property type="match status" value="1"/>
</dbReference>
<feature type="region of interest" description="Disordered" evidence="4">
    <location>
        <begin position="1776"/>
        <end position="1820"/>
    </location>
</feature>
<feature type="repeat" description="ARM" evidence="3">
    <location>
        <begin position="404"/>
        <end position="438"/>
    </location>
</feature>
<dbReference type="SUPFAM" id="SSF48371">
    <property type="entry name" value="ARM repeat"/>
    <property type="match status" value="1"/>
</dbReference>
<evidence type="ECO:0008006" key="7">
    <source>
        <dbReference type="Google" id="ProtNLM"/>
    </source>
</evidence>
<protein>
    <recommendedName>
        <fullName evidence="7">Adenomatous polyposis coli protein</fullName>
    </recommendedName>
</protein>
<dbReference type="Pfam" id="PF05923">
    <property type="entry name" value="APC_r"/>
    <property type="match status" value="4"/>
</dbReference>
<feature type="region of interest" description="Disordered" evidence="4">
    <location>
        <begin position="1875"/>
        <end position="1910"/>
    </location>
</feature>
<feature type="compositionally biased region" description="Polar residues" evidence="4">
    <location>
        <begin position="2204"/>
        <end position="2233"/>
    </location>
</feature>
<feature type="region of interest" description="Disordered" evidence="4">
    <location>
        <begin position="589"/>
        <end position="672"/>
    </location>
</feature>
<dbReference type="GO" id="GO:0008017">
    <property type="term" value="F:microtubule binding"/>
    <property type="evidence" value="ECO:0007669"/>
    <property type="project" value="TreeGrafter"/>
</dbReference>
<evidence type="ECO:0000256" key="2">
    <source>
        <dbReference type="ARBA" id="ARBA00022687"/>
    </source>
</evidence>
<organism evidence="5 6">
    <name type="scientific">Chironomus riparius</name>
    <dbReference type="NCBI Taxonomy" id="315576"/>
    <lineage>
        <taxon>Eukaryota</taxon>
        <taxon>Metazoa</taxon>
        <taxon>Ecdysozoa</taxon>
        <taxon>Arthropoda</taxon>
        <taxon>Hexapoda</taxon>
        <taxon>Insecta</taxon>
        <taxon>Pterygota</taxon>
        <taxon>Neoptera</taxon>
        <taxon>Endopterygota</taxon>
        <taxon>Diptera</taxon>
        <taxon>Nematocera</taxon>
        <taxon>Chironomoidea</taxon>
        <taxon>Chironomidae</taxon>
        <taxon>Chironominae</taxon>
        <taxon>Chironomus</taxon>
    </lineage>
</organism>
<dbReference type="InterPro" id="IPR011989">
    <property type="entry name" value="ARM-like"/>
</dbReference>
<dbReference type="PROSITE" id="PS50176">
    <property type="entry name" value="ARM_REPEAT"/>
    <property type="match status" value="2"/>
</dbReference>
<sequence length="2233" mass="247041">MNQEVKMYGVDRKSSSSDEDLLDDSEELEAQKKKHFLDYDYGDSPQHTAKINVLHAKASNEYPISVSSSNNNNNNRPTTAPTNQLDCKKKLINDRPSTSKMAMMDQLNSNTLALTNNNNNSNNVETVYSIFSMLGSYNSADITSKFLEFSKNREMCATLRQSGCISLLVQIIHSEPDDGVRQKQCLQTLHNIIHCNADDKAGRRESRVIKLIEQLFDYCDALRLILRNELSDNVDRHPIQAIGTLMKISFDEEHRHAMCQLGALQTISTLIQLDHAVHGSTSSDSSCITMRRYAGMCLTNLTFGDGNNKALLCSNKNFMKALVDQINCNSDELVQVTASVIRNLSWRADANMKEALNEIKTVKILALASMKCTQENTLKAILSALWNLSNHCAKNKAEICDIEGAIEFLIYMLSYDAPSKTMAVIENAGGILRNISTHMTLHERYRVILRQKNCFTILLQQLKSPSLTVVSNACGTLGNLSAHNVEDQKFLRDNGAIPMLRSLIYSKHKMISTGSTVALRHLLACKSNMTHGENLDSVAKMMDLKELPTLNVRKQRALEQELNLTAENYKLDETSPSTKDDKIRDFETVSKVNKNKSNNNNSNNDRSSEMRVQEIEDEEAPTNFSKFDDDQDETGEKCEYQESDQITDYSIRYGENQDCDSDDGEETRKRRNILSADDTTKCYNEEGTPATISKAGSMSDLRKEKLLSKEPVKTVEVEKKVKGKFSAGASGLQSPEKTVNYCVEGTPGNFSRNDSLSDLEEASRTPPIISTSSKSIPNKSSIASKIPPPLTIKKESVGEKESVAATPKSVTFVNLAEETPLMFSRTSSMGSLSSAEPTCIDDKSSVVSDFSRLASGVMSPSDLPDSPTQSVPQSPSSRQPKPAPRNIPVIKTPLPATREIIGAEAADDSTNMFNVENTPAVFSSRTSLSNLSFDDEPKISTDTISKDFHLMKHPSEDEDSKMAKKMMATESFAQDITAEHSDVESSDDNILFESCINMGINRVVKQKETANGSASMRPENSGTSSAETIPKISPQMMKENPIDMMRSTPLLPPYLPVVDEMNRFIVEDSPCNFSVMSGLSAITIESNMHAVNQANKPTAKVDPTIRNETDEGAGSSQKPLKKLLPDYEDSLSSLSVESEDDANLLNQAIAAGVQKPKKQDVSNPINIPMKPKTSTDIANNSISSVDSCDKDDATNSILEQCIRSGINKGVKKDSAKHRPLMTSSPKKSLLPTPSTSNKKVEKSQALQDEELLKECIATGMMKTSKPDNVLLENFSKLSIADPKNGETTSVIATMDVQCVITGVELSTEKKKMYNNVMQQDQDESIGSENERSLPVIWMMPNGSSSMTYELSASLNSIDDNILERSNEYPANKLSMLAACVDLEDESIMDVSNEFLIENEKTSEAKIEDKHKNPDLMLKSVDRLTQELVSTAEYLRKNVLTNDDISEQKMSSSISNNTWNDEVSFPSISMTAPMIGSTNDEATFATDQINPLPEEKIDGNNQLDDKTPTNEHYVFNTIKNEAHSESPSPKLDFKVGGEIQSLNGNKINFLSYGPASIDTLSSTMSNSTIVQVEAKRIANDLMNNQMMDSTTSLDLENIRPPSSMDAISLCSYQDLSVVQSPHKVQSNNNGNNKKSLLTGLVAKRALGHQMFGGSVESINSINNIDSIRPPSLMDELLDSMISVDSITSEIVDPTFAISSYETALSDMEDSLTLRSCQDLSKDETLTPMSSDFSSVESTPKKKRNIRATTPKQKRQSEKDRFKTYTIAVDMLLKEQEMQNSLTESSRRSSLNARQRRQEDRQRFETQVITPETSLSVSRRKDDPDRYRTFNIEDEDCSIRDMTANFEFIRTELIEVKTNNIFDATGLRDKLNIIRFNGSTSSNSPAQMSNKNSDESLEDEHQSSETESQRDLKNVLHIEEVINVEEVIASPASEIVKTKGNKTSYISPYRMTAKITPTKNKSVRVTKSPIIAKVITTTKNSCLEYKSNNILSPKLNISNSKMNGNKSRFGVIPKASMKSNNVVASSQNNLKPEKIEEEIPQVAPIIRQGTFVKDEPTNEQIPVVDVEPAITPIKNVQQQSKLKPPTRLSSASKTPSIESKNSSPKRTSNLPTSLTQLKYRSNSNASMKIKEISNPVARSNTGITLNNPKKNVSSKIAGIWKNNDKRTISSSSTQLNGGSKLSTPTGNVNRKIVNSPTKDTTRIKRSSTCEQIANTSSRSAPVPSLASSRFENIKK</sequence>
<feature type="region of interest" description="Disordered" evidence="4">
    <location>
        <begin position="685"/>
        <end position="705"/>
    </location>
</feature>
<evidence type="ECO:0000313" key="6">
    <source>
        <dbReference type="Proteomes" id="UP001153620"/>
    </source>
</evidence>
<dbReference type="InterPro" id="IPR009223">
    <property type="entry name" value="APC_rpt"/>
</dbReference>
<dbReference type="GO" id="GO:0016055">
    <property type="term" value="P:Wnt signaling pathway"/>
    <property type="evidence" value="ECO:0007669"/>
    <property type="project" value="UniProtKB-KW"/>
</dbReference>
<dbReference type="Proteomes" id="UP001153620">
    <property type="component" value="Chromosome 1"/>
</dbReference>
<feature type="compositionally biased region" description="Polar residues" evidence="4">
    <location>
        <begin position="1875"/>
        <end position="1889"/>
    </location>
</feature>
<feature type="region of interest" description="Disordered" evidence="4">
    <location>
        <begin position="1721"/>
        <end position="1758"/>
    </location>
</feature>
<dbReference type="GO" id="GO:0008013">
    <property type="term" value="F:beta-catenin binding"/>
    <property type="evidence" value="ECO:0007669"/>
    <property type="project" value="InterPro"/>
</dbReference>
<reference evidence="5" key="2">
    <citation type="submission" date="2022-10" db="EMBL/GenBank/DDBJ databases">
        <authorList>
            <consortium name="ENA_rothamsted_submissions"/>
            <consortium name="culmorum"/>
            <person name="King R."/>
        </authorList>
    </citation>
    <scope>NUCLEOTIDE SEQUENCE</scope>
</reference>
<feature type="compositionally biased region" description="Polar residues" evidence="4">
    <location>
        <begin position="1725"/>
        <end position="1736"/>
    </location>
</feature>
<feature type="compositionally biased region" description="Polar residues" evidence="4">
    <location>
        <begin position="2166"/>
        <end position="2196"/>
    </location>
</feature>
<feature type="compositionally biased region" description="Polar residues" evidence="4">
    <location>
        <begin position="1776"/>
        <end position="1791"/>
    </location>
</feature>
<dbReference type="GO" id="GO:0030877">
    <property type="term" value="C:beta-catenin destruction complex"/>
    <property type="evidence" value="ECO:0007669"/>
    <property type="project" value="TreeGrafter"/>
</dbReference>
<dbReference type="PANTHER" id="PTHR12607">
    <property type="entry name" value="ADENOMATOUS POLYPOSIS COLI PROTEIN FAMILY"/>
    <property type="match status" value="1"/>
</dbReference>
<dbReference type="GO" id="GO:0090090">
    <property type="term" value="P:negative regulation of canonical Wnt signaling pathway"/>
    <property type="evidence" value="ECO:0007669"/>
    <property type="project" value="TreeGrafter"/>
</dbReference>
<evidence type="ECO:0000256" key="4">
    <source>
        <dbReference type="SAM" id="MobiDB-lite"/>
    </source>
</evidence>
<comment type="similarity">
    <text evidence="1">Belongs to the adenomatous polyposis coli (APC) family.</text>
</comment>
<feature type="compositionally biased region" description="Low complexity" evidence="4">
    <location>
        <begin position="864"/>
        <end position="880"/>
    </location>
</feature>
<feature type="repeat" description="ARM" evidence="3">
    <location>
        <begin position="453"/>
        <end position="495"/>
    </location>
</feature>
<dbReference type="PANTHER" id="PTHR12607:SF12">
    <property type="entry name" value="APC-LIKE, ISOFORM A-RELATED"/>
    <property type="match status" value="1"/>
</dbReference>
<feature type="region of interest" description="Disordered" evidence="4">
    <location>
        <begin position="1209"/>
        <end position="1244"/>
    </location>
</feature>
<dbReference type="FunFam" id="1.25.10.10:FF:000305">
    <property type="entry name" value="Adenomatous polyposis coli"/>
    <property type="match status" value="1"/>
</dbReference>
<feature type="compositionally biased region" description="Low complexity" evidence="4">
    <location>
        <begin position="766"/>
        <end position="785"/>
    </location>
</feature>